<gene>
    <name evidence="3" type="primary">LOC125386439</name>
</gene>
<dbReference type="RefSeq" id="XP_048268719.1">
    <property type="nucleotide sequence ID" value="XM_048412762.1"/>
</dbReference>
<dbReference type="AlphaFoldDB" id="A0A9C6SGS2"/>
<name>A0A9C6SGS2_BOMTE</name>
<dbReference type="KEGG" id="bter:125386439"/>
<organism evidence="2 3">
    <name type="scientific">Bombus terrestris</name>
    <name type="common">Buff-tailed bumblebee</name>
    <name type="synonym">Apis terrestris</name>
    <dbReference type="NCBI Taxonomy" id="30195"/>
    <lineage>
        <taxon>Eukaryota</taxon>
        <taxon>Metazoa</taxon>
        <taxon>Ecdysozoa</taxon>
        <taxon>Arthropoda</taxon>
        <taxon>Hexapoda</taxon>
        <taxon>Insecta</taxon>
        <taxon>Pterygota</taxon>
        <taxon>Neoptera</taxon>
        <taxon>Endopterygota</taxon>
        <taxon>Hymenoptera</taxon>
        <taxon>Apocrita</taxon>
        <taxon>Aculeata</taxon>
        <taxon>Apoidea</taxon>
        <taxon>Anthophila</taxon>
        <taxon>Apidae</taxon>
        <taxon>Bombus</taxon>
        <taxon>Bombus</taxon>
    </lineage>
</organism>
<feature type="compositionally biased region" description="Basic and acidic residues" evidence="1">
    <location>
        <begin position="115"/>
        <end position="125"/>
    </location>
</feature>
<evidence type="ECO:0000256" key="1">
    <source>
        <dbReference type="SAM" id="MobiDB-lite"/>
    </source>
</evidence>
<protein>
    <submittedName>
        <fullName evidence="3">Uncharacterized protein LOC125386439</fullName>
    </submittedName>
</protein>
<sequence>MSNSPDGRQAPPPRLKIQLPIPGQFYPQPGMGYVPTPYGQTPMPMTPVSGQPRVIYANKASEFVFSQFQGIKDLTKSGLSVGEKSAFWLYEKYRGRDDIRHDRGNQRGYGTWKHSKGEKQDTDHDSRVVRRPGIGFESRTLEWAGEERTDGIRGTFVRVLQARINGSWRKGVDLLECCILLRHHLYHHR</sequence>
<dbReference type="Proteomes" id="UP000835206">
    <property type="component" value="Chromosome 15"/>
</dbReference>
<feature type="region of interest" description="Disordered" evidence="1">
    <location>
        <begin position="101"/>
        <end position="125"/>
    </location>
</feature>
<proteinExistence type="predicted"/>
<evidence type="ECO:0000313" key="2">
    <source>
        <dbReference type="Proteomes" id="UP000835206"/>
    </source>
</evidence>
<accession>A0A9C6SGS2</accession>
<dbReference type="OrthoDB" id="297496at2759"/>
<dbReference type="GeneID" id="125386439"/>
<evidence type="ECO:0000313" key="3">
    <source>
        <dbReference type="RefSeq" id="XP_048268719.1"/>
    </source>
</evidence>
<keyword evidence="2" id="KW-1185">Reference proteome</keyword>
<reference evidence="3" key="1">
    <citation type="submission" date="2025-08" db="UniProtKB">
        <authorList>
            <consortium name="RefSeq"/>
        </authorList>
    </citation>
    <scope>IDENTIFICATION</scope>
</reference>